<keyword evidence="4" id="KW-0723">Serine/threonine-protein kinase</keyword>
<keyword evidence="15 21" id="KW-0472">Membrane</keyword>
<evidence type="ECO:0000313" key="27">
    <source>
        <dbReference type="Proteomes" id="UP000002051"/>
    </source>
</evidence>
<dbReference type="GO" id="GO:0005524">
    <property type="term" value="F:ATP binding"/>
    <property type="evidence" value="ECO:0007669"/>
    <property type="project" value="UniProtKB-UniRule"/>
</dbReference>
<comment type="subcellular location">
    <subcellularLocation>
        <location evidence="1">Cell membrane</location>
        <topology evidence="1">Single-pass type I membrane protein</topology>
    </subcellularLocation>
</comment>
<evidence type="ECO:0000256" key="7">
    <source>
        <dbReference type="ARBA" id="ARBA00022679"/>
    </source>
</evidence>
<dbReference type="InterPro" id="IPR001611">
    <property type="entry name" value="Leu-rich_rpt"/>
</dbReference>
<dbReference type="InterPro" id="IPR003591">
    <property type="entry name" value="Leu-rich_rpt_typical-subtyp"/>
</dbReference>
<dbReference type="OrthoDB" id="676979at2759"/>
<keyword evidence="17" id="KW-0325">Glycoprotein</keyword>
<keyword evidence="27" id="KW-1185">Reference proteome</keyword>
<evidence type="ECO:0000313" key="28">
    <source>
        <dbReference type="Proteomes" id="UP000265566"/>
    </source>
</evidence>
<dbReference type="InterPro" id="IPR051420">
    <property type="entry name" value="Ser_Thr_Kinases_DiverseReg"/>
</dbReference>
<evidence type="ECO:0000256" key="20">
    <source>
        <dbReference type="PROSITE-ProRule" id="PRU10141"/>
    </source>
</evidence>
<dbReference type="PROSITE" id="PS50011">
    <property type="entry name" value="PROTEIN_KINASE_DOM"/>
    <property type="match status" value="1"/>
</dbReference>
<keyword evidence="16 24" id="KW-0675">Receptor</keyword>
<dbReference type="Proteomes" id="UP000265566">
    <property type="component" value="Chromosome 7"/>
</dbReference>
<dbReference type="PANTHER" id="PTHR48005">
    <property type="entry name" value="LEUCINE RICH REPEAT KINASE 2"/>
    <property type="match status" value="1"/>
</dbReference>
<dbReference type="EMBL" id="CM001223">
    <property type="protein sequence ID" value="AES77386.1"/>
    <property type="molecule type" value="Genomic_DNA"/>
</dbReference>
<evidence type="ECO:0000313" key="24">
    <source>
        <dbReference type="EMBL" id="AES77386.1"/>
    </source>
</evidence>
<protein>
    <recommendedName>
        <fullName evidence="2">non-specific serine/threonine protein kinase</fullName>
        <ecNumber evidence="2">2.7.11.1</ecNumber>
    </recommendedName>
</protein>
<evidence type="ECO:0000256" key="21">
    <source>
        <dbReference type="SAM" id="Phobius"/>
    </source>
</evidence>
<evidence type="ECO:0000256" key="3">
    <source>
        <dbReference type="ARBA" id="ARBA00022475"/>
    </source>
</evidence>
<reference evidence="28" key="4">
    <citation type="journal article" date="2018" name="Nat. Plants">
        <title>Whole-genome landscape of Medicago truncatula symbiotic genes.</title>
        <authorList>
            <person name="Pecrix Y."/>
            <person name="Staton S.E."/>
            <person name="Sallet E."/>
            <person name="Lelandais-Briere C."/>
            <person name="Moreau S."/>
            <person name="Carrere S."/>
            <person name="Blein T."/>
            <person name="Jardinaud M.F."/>
            <person name="Latrasse D."/>
            <person name="Zouine M."/>
            <person name="Zahm M."/>
            <person name="Kreplak J."/>
            <person name="Mayjonade B."/>
            <person name="Satge C."/>
            <person name="Perez M."/>
            <person name="Cauet S."/>
            <person name="Marande W."/>
            <person name="Chantry-Darmon C."/>
            <person name="Lopez-Roques C."/>
            <person name="Bouchez O."/>
            <person name="Berard A."/>
            <person name="Debelle F."/>
            <person name="Munos S."/>
            <person name="Bendahmane A."/>
            <person name="Berges H."/>
            <person name="Niebel A."/>
            <person name="Buitink J."/>
            <person name="Frugier F."/>
            <person name="Benhamed M."/>
            <person name="Crespi M."/>
            <person name="Gouzy J."/>
            <person name="Gamas P."/>
        </authorList>
    </citation>
    <scope>NUCLEOTIDE SEQUENCE [LARGE SCALE GENOMIC DNA]</scope>
    <source>
        <strain evidence="28">cv. Jemalong A17</strain>
    </source>
</reference>
<dbReference type="SMART" id="SM00369">
    <property type="entry name" value="LRR_TYP"/>
    <property type="match status" value="8"/>
</dbReference>
<sequence length="868" mass="96718">MWVVFLLTWGLIMGTRSGAMTSQLQMEADVIQNNGWWYTYGGGFNISNRCNWPAISCNKVGSIKAINISFALTWQTQFSTLNISVFHNLESIVFASIELQGTIPKEIGLLSKLTHLDLSNNFLGGELPPSLGNLSKLIHLDLSNNRLGGEVPPSLGNLSNLTHLDLSNNFLGGEIPPSIGNLKQLEYLHISETYIQGSIPLELGFLKNLTRLDLSKNRIKGEIPPSLGNLKKLEYLDISYNNIQGSIPHELGIIKNLVGLYLSDNRLNGSLPTSITNLTQLEELDISDNFLTGSLPYNFHQLTKLHVLLLSNNSIGGTFPISLTNLSQLQVLDISDNFLTGSLPYNFHQLTKLHVLLLSNNSIGGTFPISLTNLSQLQALDISDNLLLGTLPSKMALSSTKMALSSKQFLWPYYYDENFVDLSYNLIGGEIPSQLRYLSILNLRNNNLTGVFPQSLCNVNYVDISFNHLKGPLPNCIHNGYNTIIWNDDPYINNRSNNINYDVVIVLPILLILILAFSLLICFKLRQNSTKIKLANTTISTKNGDLFCIWNFDGKIAHDDIIKATEDFDIRYCIGTGAYGSVYKAQLPCGKVVAIKKLHGYEAEVPSFDESFRNEVRILSDIKHRHIVKLYGFCLHRRIMFLIYEYMEKGSLFSVLYDEGEAVEFNWRKRVNVIKGVAFGLSYLHHDCTPAIVHRDVSTGNILLNSEWKPSVSDFGTSRLLQYDSSNRTIVVGTIGYIAPELAYTMVVSEKCDVYSFGVVALETLMGRHPGDILSSLQLASTQGMKLCEVLDQRLPLPNNVKVLLDIIRVAVVAFGCLNLNPCARPSMKSVSQSFVIELAPLNIPLSEISVQQLMSHELKALLHIVNP</sequence>
<dbReference type="KEGG" id="mtr:11422970"/>
<dbReference type="PaxDb" id="3880-AES77386"/>
<evidence type="ECO:0000313" key="26">
    <source>
        <dbReference type="EnsemblPlants" id="AES77386"/>
    </source>
</evidence>
<evidence type="ECO:0000259" key="23">
    <source>
        <dbReference type="PROSITE" id="PS50011"/>
    </source>
</evidence>
<evidence type="ECO:0000256" key="4">
    <source>
        <dbReference type="ARBA" id="ARBA00022527"/>
    </source>
</evidence>
<comment type="catalytic activity">
    <reaction evidence="19">
        <text>L-seryl-[protein] + ATP = O-phospho-L-seryl-[protein] + ADP + H(+)</text>
        <dbReference type="Rhea" id="RHEA:17989"/>
        <dbReference type="Rhea" id="RHEA-COMP:9863"/>
        <dbReference type="Rhea" id="RHEA-COMP:11604"/>
        <dbReference type="ChEBI" id="CHEBI:15378"/>
        <dbReference type="ChEBI" id="CHEBI:29999"/>
        <dbReference type="ChEBI" id="CHEBI:30616"/>
        <dbReference type="ChEBI" id="CHEBI:83421"/>
        <dbReference type="ChEBI" id="CHEBI:456216"/>
        <dbReference type="EC" id="2.7.11.1"/>
    </reaction>
</comment>
<evidence type="ECO:0000256" key="18">
    <source>
        <dbReference type="ARBA" id="ARBA00047899"/>
    </source>
</evidence>
<evidence type="ECO:0000256" key="9">
    <source>
        <dbReference type="ARBA" id="ARBA00022729"/>
    </source>
</evidence>
<keyword evidence="8 21" id="KW-0812">Transmembrane</keyword>
<dbReference type="InterPro" id="IPR032675">
    <property type="entry name" value="LRR_dom_sf"/>
</dbReference>
<feature type="binding site" evidence="20">
    <location>
        <position position="597"/>
    </location>
    <ligand>
        <name>ATP</name>
        <dbReference type="ChEBI" id="CHEBI:30616"/>
    </ligand>
</feature>
<dbReference type="Gene3D" id="3.30.200.20">
    <property type="entry name" value="Phosphorylase Kinase, domain 1"/>
    <property type="match status" value="1"/>
</dbReference>
<evidence type="ECO:0000256" key="2">
    <source>
        <dbReference type="ARBA" id="ARBA00012513"/>
    </source>
</evidence>
<reference evidence="24 27" key="2">
    <citation type="journal article" date="2014" name="BMC Genomics">
        <title>An improved genome release (version Mt4.0) for the model legume Medicago truncatula.</title>
        <authorList>
            <person name="Tang H."/>
            <person name="Krishnakumar V."/>
            <person name="Bidwell S."/>
            <person name="Rosen B."/>
            <person name="Chan A."/>
            <person name="Zhou S."/>
            <person name="Gentzbittel L."/>
            <person name="Childs K.L."/>
            <person name="Yandell M."/>
            <person name="Gundlach H."/>
            <person name="Mayer K.F."/>
            <person name="Schwartz D.C."/>
            <person name="Town C.D."/>
        </authorList>
    </citation>
    <scope>GENOME REANNOTATION</scope>
    <source>
        <strain evidence="26 27">cv. Jemalong A17</strain>
    </source>
</reference>
<evidence type="ECO:0000256" key="13">
    <source>
        <dbReference type="ARBA" id="ARBA00022840"/>
    </source>
</evidence>
<dbReference type="Pfam" id="PF00069">
    <property type="entry name" value="Pkinase"/>
    <property type="match status" value="1"/>
</dbReference>
<dbReference type="eggNOG" id="ENOG502QVKB">
    <property type="taxonomic scope" value="Eukaryota"/>
</dbReference>
<feature type="signal peptide" evidence="22">
    <location>
        <begin position="1"/>
        <end position="17"/>
    </location>
</feature>
<dbReference type="GO" id="GO:0051606">
    <property type="term" value="P:detection of stimulus"/>
    <property type="evidence" value="ECO:0007669"/>
    <property type="project" value="UniProtKB-ARBA"/>
</dbReference>
<dbReference type="Pfam" id="PF00560">
    <property type="entry name" value="LRR_1"/>
    <property type="match status" value="5"/>
</dbReference>
<dbReference type="SUPFAM" id="SSF52058">
    <property type="entry name" value="L domain-like"/>
    <property type="match status" value="2"/>
</dbReference>
<dbReference type="SUPFAM" id="SSF56112">
    <property type="entry name" value="Protein kinase-like (PK-like)"/>
    <property type="match status" value="1"/>
</dbReference>
<dbReference type="OMA" id="FLKNLIW"/>
<dbReference type="PROSITE" id="PS51450">
    <property type="entry name" value="LRR"/>
    <property type="match status" value="1"/>
</dbReference>
<dbReference type="FunFam" id="3.80.10.10:FF:000470">
    <property type="entry name" value="LRR receptor-like serine/threonine-protein kinase RPK2"/>
    <property type="match status" value="1"/>
</dbReference>
<evidence type="ECO:0000256" key="10">
    <source>
        <dbReference type="ARBA" id="ARBA00022737"/>
    </source>
</evidence>
<dbReference type="GO" id="GO:0004674">
    <property type="term" value="F:protein serine/threonine kinase activity"/>
    <property type="evidence" value="ECO:0007669"/>
    <property type="project" value="UniProtKB-KW"/>
</dbReference>
<keyword evidence="10" id="KW-0677">Repeat</keyword>
<evidence type="ECO:0000256" key="17">
    <source>
        <dbReference type="ARBA" id="ARBA00023180"/>
    </source>
</evidence>
<feature type="transmembrane region" description="Helical" evidence="21">
    <location>
        <begin position="503"/>
        <end position="523"/>
    </location>
</feature>
<keyword evidence="7 25" id="KW-0808">Transferase</keyword>
<evidence type="ECO:0000256" key="11">
    <source>
        <dbReference type="ARBA" id="ARBA00022741"/>
    </source>
</evidence>
<dbReference type="Proteomes" id="UP000002051">
    <property type="component" value="Unassembled WGS sequence"/>
</dbReference>
<evidence type="ECO:0000256" key="12">
    <source>
        <dbReference type="ARBA" id="ARBA00022777"/>
    </source>
</evidence>
<dbReference type="EMBL" id="PSQE01000007">
    <property type="protein sequence ID" value="RHN44227.1"/>
    <property type="molecule type" value="Genomic_DNA"/>
</dbReference>
<evidence type="ECO:0000256" key="16">
    <source>
        <dbReference type="ARBA" id="ARBA00023170"/>
    </source>
</evidence>
<dbReference type="HOGENOM" id="CLU_000288_22_1_1"/>
<dbReference type="InterPro" id="IPR017441">
    <property type="entry name" value="Protein_kinase_ATP_BS"/>
</dbReference>
<dbReference type="STRING" id="3880.G7KZX4"/>
<dbReference type="PRINTS" id="PR00019">
    <property type="entry name" value="LEURICHRPT"/>
</dbReference>
<keyword evidence="11 20" id="KW-0547">Nucleotide-binding</keyword>
<reference evidence="26" key="3">
    <citation type="submission" date="2015-04" db="UniProtKB">
        <authorList>
            <consortium name="EnsemblPlants"/>
        </authorList>
    </citation>
    <scope>IDENTIFICATION</scope>
    <source>
        <strain evidence="26">cv. Jemalong A17</strain>
    </source>
</reference>
<proteinExistence type="predicted"/>
<dbReference type="InterPro" id="IPR008266">
    <property type="entry name" value="Tyr_kinase_AS"/>
</dbReference>
<organism evidence="24 27">
    <name type="scientific">Medicago truncatula</name>
    <name type="common">Barrel medic</name>
    <name type="synonym">Medicago tribuloides</name>
    <dbReference type="NCBI Taxonomy" id="3880"/>
    <lineage>
        <taxon>Eukaryota</taxon>
        <taxon>Viridiplantae</taxon>
        <taxon>Streptophyta</taxon>
        <taxon>Embryophyta</taxon>
        <taxon>Tracheophyta</taxon>
        <taxon>Spermatophyta</taxon>
        <taxon>Magnoliopsida</taxon>
        <taxon>eudicotyledons</taxon>
        <taxon>Gunneridae</taxon>
        <taxon>Pentapetalae</taxon>
        <taxon>rosids</taxon>
        <taxon>fabids</taxon>
        <taxon>Fabales</taxon>
        <taxon>Fabaceae</taxon>
        <taxon>Papilionoideae</taxon>
        <taxon>50 kb inversion clade</taxon>
        <taxon>NPAAA clade</taxon>
        <taxon>Hologalegina</taxon>
        <taxon>IRL clade</taxon>
        <taxon>Trifolieae</taxon>
        <taxon>Medicago</taxon>
    </lineage>
</organism>
<evidence type="ECO:0000256" key="5">
    <source>
        <dbReference type="ARBA" id="ARBA00022553"/>
    </source>
</evidence>
<evidence type="ECO:0000256" key="19">
    <source>
        <dbReference type="ARBA" id="ARBA00048679"/>
    </source>
</evidence>
<dbReference type="Gramene" id="rna38319">
    <property type="protein sequence ID" value="RHN44227.1"/>
    <property type="gene ID" value="gene38319"/>
</dbReference>
<reference evidence="25" key="5">
    <citation type="journal article" date="2018" name="Nat. Plants">
        <title>Whole-genome landscape of Medicago truncatula symbiotic genes.</title>
        <authorList>
            <person name="Pecrix Y."/>
            <person name="Gamas P."/>
            <person name="Carrere S."/>
        </authorList>
    </citation>
    <scope>NUCLEOTIDE SEQUENCE</scope>
    <source>
        <tissue evidence="25">Leaves</tissue>
    </source>
</reference>
<dbReference type="SMART" id="SM00365">
    <property type="entry name" value="LRR_SD22"/>
    <property type="match status" value="6"/>
</dbReference>
<dbReference type="PROSITE" id="PS00109">
    <property type="entry name" value="PROTEIN_KINASE_TYR"/>
    <property type="match status" value="1"/>
</dbReference>
<comment type="catalytic activity">
    <reaction evidence="18">
        <text>L-threonyl-[protein] + ATP = O-phospho-L-threonyl-[protein] + ADP + H(+)</text>
        <dbReference type="Rhea" id="RHEA:46608"/>
        <dbReference type="Rhea" id="RHEA-COMP:11060"/>
        <dbReference type="Rhea" id="RHEA-COMP:11605"/>
        <dbReference type="ChEBI" id="CHEBI:15378"/>
        <dbReference type="ChEBI" id="CHEBI:30013"/>
        <dbReference type="ChEBI" id="CHEBI:30616"/>
        <dbReference type="ChEBI" id="CHEBI:61977"/>
        <dbReference type="ChEBI" id="CHEBI:456216"/>
        <dbReference type="EC" id="2.7.11.1"/>
    </reaction>
</comment>
<keyword evidence="12 24" id="KW-0418">Kinase</keyword>
<evidence type="ECO:0000256" key="15">
    <source>
        <dbReference type="ARBA" id="ARBA00023136"/>
    </source>
</evidence>
<dbReference type="InterPro" id="IPR011009">
    <property type="entry name" value="Kinase-like_dom_sf"/>
</dbReference>
<evidence type="ECO:0000313" key="25">
    <source>
        <dbReference type="EMBL" id="RHN44227.1"/>
    </source>
</evidence>
<evidence type="ECO:0000256" key="1">
    <source>
        <dbReference type="ARBA" id="ARBA00004251"/>
    </source>
</evidence>
<dbReference type="GO" id="GO:0004672">
    <property type="term" value="F:protein kinase activity"/>
    <property type="evidence" value="ECO:0000318"/>
    <property type="project" value="GO_Central"/>
</dbReference>
<feature type="domain" description="Protein kinase" evidence="23">
    <location>
        <begin position="568"/>
        <end position="836"/>
    </location>
</feature>
<dbReference type="Gene3D" id="1.10.510.10">
    <property type="entry name" value="Transferase(Phosphotransferase) domain 1"/>
    <property type="match status" value="1"/>
</dbReference>
<dbReference type="FunFam" id="3.80.10.10:FF:000383">
    <property type="entry name" value="Leucine-rich repeat receptor protein kinase EMS1"/>
    <property type="match status" value="1"/>
</dbReference>
<dbReference type="EC" id="2.7.11.1" evidence="2"/>
<dbReference type="PROSITE" id="PS00107">
    <property type="entry name" value="PROTEIN_KINASE_ATP"/>
    <property type="match status" value="1"/>
</dbReference>
<evidence type="ECO:0000256" key="6">
    <source>
        <dbReference type="ARBA" id="ARBA00022614"/>
    </source>
</evidence>
<evidence type="ECO:0000256" key="22">
    <source>
        <dbReference type="SAM" id="SignalP"/>
    </source>
</evidence>
<dbReference type="FunFam" id="3.80.10.10:FF:000095">
    <property type="entry name" value="LRR receptor-like serine/threonine-protein kinase GSO1"/>
    <property type="match status" value="1"/>
</dbReference>
<feature type="chain" id="PRO_5014573950" description="non-specific serine/threonine protein kinase" evidence="22">
    <location>
        <begin position="18"/>
        <end position="868"/>
    </location>
</feature>
<dbReference type="Pfam" id="PF13855">
    <property type="entry name" value="LRR_8"/>
    <property type="match status" value="2"/>
</dbReference>
<evidence type="ECO:0000256" key="8">
    <source>
        <dbReference type="ARBA" id="ARBA00022692"/>
    </source>
</evidence>
<dbReference type="FunFam" id="1.10.510.10:FF:000445">
    <property type="entry name" value="MDIS1-interacting receptor like kinase 2"/>
    <property type="match status" value="1"/>
</dbReference>
<dbReference type="EnsemblPlants" id="AES77386">
    <property type="protein sequence ID" value="AES77386"/>
    <property type="gene ID" value="MTR_7g010000"/>
</dbReference>
<keyword evidence="3" id="KW-1003">Cell membrane</keyword>
<keyword evidence="9 22" id="KW-0732">Signal</keyword>
<dbReference type="FunFam" id="3.30.200.20:FF:000309">
    <property type="entry name" value="Leucine-rich repeat receptor protein kinase MSP1"/>
    <property type="match status" value="1"/>
</dbReference>
<keyword evidence="5" id="KW-0597">Phosphoprotein</keyword>
<dbReference type="GO" id="GO:0005886">
    <property type="term" value="C:plasma membrane"/>
    <property type="evidence" value="ECO:0007669"/>
    <property type="project" value="UniProtKB-SubCell"/>
</dbReference>
<dbReference type="AlphaFoldDB" id="G7KZX4"/>
<dbReference type="InterPro" id="IPR000719">
    <property type="entry name" value="Prot_kinase_dom"/>
</dbReference>
<keyword evidence="13 20" id="KW-0067">ATP-binding</keyword>
<name>G7KZX4_MEDTR</name>
<gene>
    <name evidence="26" type="primary">11422970</name>
    <name evidence="24" type="ordered locus">MTR_7g010000</name>
    <name evidence="25" type="ORF">MtrunA17_Chr7g0217081</name>
</gene>
<accession>G7KZX4</accession>
<dbReference type="Gene3D" id="3.80.10.10">
    <property type="entry name" value="Ribonuclease Inhibitor"/>
    <property type="match status" value="3"/>
</dbReference>
<reference evidence="24 27" key="1">
    <citation type="journal article" date="2011" name="Nature">
        <title>The Medicago genome provides insight into the evolution of rhizobial symbioses.</title>
        <authorList>
            <person name="Young N.D."/>
            <person name="Debelle F."/>
            <person name="Oldroyd G.E."/>
            <person name="Geurts R."/>
            <person name="Cannon S.B."/>
            <person name="Udvardi M.K."/>
            <person name="Benedito V.A."/>
            <person name="Mayer K.F."/>
            <person name="Gouzy J."/>
            <person name="Schoof H."/>
            <person name="Van de Peer Y."/>
            <person name="Proost S."/>
            <person name="Cook D.R."/>
            <person name="Meyers B.C."/>
            <person name="Spannagl M."/>
            <person name="Cheung F."/>
            <person name="De Mita S."/>
            <person name="Krishnakumar V."/>
            <person name="Gundlach H."/>
            <person name="Zhou S."/>
            <person name="Mudge J."/>
            <person name="Bharti A.K."/>
            <person name="Murray J.D."/>
            <person name="Naoumkina M.A."/>
            <person name="Rosen B."/>
            <person name="Silverstein K.A."/>
            <person name="Tang H."/>
            <person name="Rombauts S."/>
            <person name="Zhao P.X."/>
            <person name="Zhou P."/>
            <person name="Barbe V."/>
            <person name="Bardou P."/>
            <person name="Bechner M."/>
            <person name="Bellec A."/>
            <person name="Berger A."/>
            <person name="Berges H."/>
            <person name="Bidwell S."/>
            <person name="Bisseling T."/>
            <person name="Choisne N."/>
            <person name="Couloux A."/>
            <person name="Denny R."/>
            <person name="Deshpande S."/>
            <person name="Dai X."/>
            <person name="Doyle J.J."/>
            <person name="Dudez A.M."/>
            <person name="Farmer A.D."/>
            <person name="Fouteau S."/>
            <person name="Franken C."/>
            <person name="Gibelin C."/>
            <person name="Gish J."/>
            <person name="Goldstein S."/>
            <person name="Gonzalez A.J."/>
            <person name="Green P.J."/>
            <person name="Hallab A."/>
            <person name="Hartog M."/>
            <person name="Hua A."/>
            <person name="Humphray S.J."/>
            <person name="Jeong D.H."/>
            <person name="Jing Y."/>
            <person name="Jocker A."/>
            <person name="Kenton S.M."/>
            <person name="Kim D.J."/>
            <person name="Klee K."/>
            <person name="Lai H."/>
            <person name="Lang C."/>
            <person name="Lin S."/>
            <person name="Macmil S.L."/>
            <person name="Magdelenat G."/>
            <person name="Matthews L."/>
            <person name="McCorrison J."/>
            <person name="Monaghan E.L."/>
            <person name="Mun J.H."/>
            <person name="Najar F.Z."/>
            <person name="Nicholson C."/>
            <person name="Noirot C."/>
            <person name="O'Bleness M."/>
            <person name="Paule C.R."/>
            <person name="Poulain J."/>
            <person name="Prion F."/>
            <person name="Qin B."/>
            <person name="Qu C."/>
            <person name="Retzel E.F."/>
            <person name="Riddle C."/>
            <person name="Sallet E."/>
            <person name="Samain S."/>
            <person name="Samson N."/>
            <person name="Sanders I."/>
            <person name="Saurat O."/>
            <person name="Scarpelli C."/>
            <person name="Schiex T."/>
            <person name="Segurens B."/>
            <person name="Severin A.J."/>
            <person name="Sherrier D.J."/>
            <person name="Shi R."/>
            <person name="Sims S."/>
            <person name="Singer S.R."/>
            <person name="Sinharoy S."/>
            <person name="Sterck L."/>
            <person name="Viollet A."/>
            <person name="Wang B.B."/>
            <person name="Wang K."/>
            <person name="Wang M."/>
            <person name="Wang X."/>
            <person name="Warfsmann J."/>
            <person name="Weissenbach J."/>
            <person name="White D.D."/>
            <person name="White J.D."/>
            <person name="Wiley G.B."/>
            <person name="Wincker P."/>
            <person name="Xing Y."/>
            <person name="Yang L."/>
            <person name="Yao Z."/>
            <person name="Ying F."/>
            <person name="Zhai J."/>
            <person name="Zhou L."/>
            <person name="Zuber A."/>
            <person name="Denarie J."/>
            <person name="Dixon R.A."/>
            <person name="May G.D."/>
            <person name="Schwartz D.C."/>
            <person name="Rogers J."/>
            <person name="Quetier F."/>
            <person name="Town C.D."/>
            <person name="Roe B.A."/>
        </authorList>
    </citation>
    <scope>NUCLEOTIDE SEQUENCE [LARGE SCALE GENOMIC DNA]</scope>
    <source>
        <strain evidence="24">A17</strain>
        <strain evidence="26 27">cv. Jemalong A17</strain>
    </source>
</reference>
<keyword evidence="6" id="KW-0433">Leucine-rich repeat</keyword>
<evidence type="ECO:0000256" key="14">
    <source>
        <dbReference type="ARBA" id="ARBA00022989"/>
    </source>
</evidence>
<keyword evidence="14 21" id="KW-1133">Transmembrane helix</keyword>
<dbReference type="PANTHER" id="PTHR48005:SF16">
    <property type="entry name" value="MDIS1-INTERACTING RECEPTOR LIKE KINASE 2-LIKE ISOFORM X1"/>
    <property type="match status" value="1"/>
</dbReference>